<gene>
    <name evidence="7" type="ORF">PBLR_12456</name>
</gene>
<protein>
    <submittedName>
        <fullName evidence="7">Acetylornithine deacetylase/Succinyl-diaminopimelate desuccinylase</fullName>
    </submittedName>
</protein>
<dbReference type="SUPFAM" id="SSF55031">
    <property type="entry name" value="Bacterial exopeptidase dimerisation domain"/>
    <property type="match status" value="1"/>
</dbReference>
<dbReference type="PANTHER" id="PTHR43808:SF8">
    <property type="entry name" value="PEPTIDASE M20 DIMERISATION DOMAIN-CONTAINING PROTEIN"/>
    <property type="match status" value="1"/>
</dbReference>
<sequence length="206" mass="22482">MIEGMTAALPVLPAMLLRGMLRPRISGLILKLLGEKGATFAPLLRNTVSATIVGGGEKINIHPSEITVELDGRTLPGVTPQQFIDELRRFAINDSIRLEVLRYDSCAPAPDMGMFDLLSDVLKEADKEAIPIPMLLPGGTDGRLFARLSIQTYGFLPMPLSKDMQFTKLIHAADERIPVEAVSFGTDAIYNVTNRSIVKMIIPSPL</sequence>
<dbReference type="Pfam" id="PF07687">
    <property type="entry name" value="M20_dimer"/>
    <property type="match status" value="1"/>
</dbReference>
<evidence type="ECO:0000259" key="6">
    <source>
        <dbReference type="Pfam" id="PF07687"/>
    </source>
</evidence>
<evidence type="ECO:0000256" key="5">
    <source>
        <dbReference type="ARBA" id="ARBA00022833"/>
    </source>
</evidence>
<dbReference type="InterPro" id="IPR036264">
    <property type="entry name" value="Bact_exopeptidase_dim_dom"/>
</dbReference>
<evidence type="ECO:0000256" key="2">
    <source>
        <dbReference type="ARBA" id="ARBA00006247"/>
    </source>
</evidence>
<dbReference type="PANTHER" id="PTHR43808">
    <property type="entry name" value="ACETYLORNITHINE DEACETYLASE"/>
    <property type="match status" value="1"/>
</dbReference>
<dbReference type="InterPro" id="IPR011650">
    <property type="entry name" value="Peptidase_M20_dimer"/>
</dbReference>
<name>A0A383RC00_PAEAL</name>
<evidence type="ECO:0000256" key="1">
    <source>
        <dbReference type="ARBA" id="ARBA00001947"/>
    </source>
</evidence>
<dbReference type="AlphaFoldDB" id="A0A383RC00"/>
<dbReference type="Gene3D" id="3.30.70.360">
    <property type="match status" value="1"/>
</dbReference>
<dbReference type="Proteomes" id="UP000304148">
    <property type="component" value="Chromosome"/>
</dbReference>
<evidence type="ECO:0000256" key="4">
    <source>
        <dbReference type="ARBA" id="ARBA00022801"/>
    </source>
</evidence>
<evidence type="ECO:0000313" key="8">
    <source>
        <dbReference type="Proteomes" id="UP000304148"/>
    </source>
</evidence>
<evidence type="ECO:0000256" key="3">
    <source>
        <dbReference type="ARBA" id="ARBA00022723"/>
    </source>
</evidence>
<dbReference type="GO" id="GO:0016787">
    <property type="term" value="F:hydrolase activity"/>
    <property type="evidence" value="ECO:0007669"/>
    <property type="project" value="UniProtKB-KW"/>
</dbReference>
<comment type="similarity">
    <text evidence="2">Belongs to the peptidase M20A family.</text>
</comment>
<accession>A0A383RC00</accession>
<keyword evidence="3" id="KW-0479">Metal-binding</keyword>
<dbReference type="EMBL" id="LS992241">
    <property type="protein sequence ID" value="SYX84034.1"/>
    <property type="molecule type" value="Genomic_DNA"/>
</dbReference>
<dbReference type="Gene3D" id="1.10.150.900">
    <property type="match status" value="1"/>
</dbReference>
<organism evidence="7 8">
    <name type="scientific">Paenibacillus alvei</name>
    <name type="common">Bacillus alvei</name>
    <dbReference type="NCBI Taxonomy" id="44250"/>
    <lineage>
        <taxon>Bacteria</taxon>
        <taxon>Bacillati</taxon>
        <taxon>Bacillota</taxon>
        <taxon>Bacilli</taxon>
        <taxon>Bacillales</taxon>
        <taxon>Paenibacillaceae</taxon>
        <taxon>Paenibacillus</taxon>
    </lineage>
</organism>
<keyword evidence="5" id="KW-0862">Zinc</keyword>
<reference evidence="8" key="1">
    <citation type="submission" date="2018-08" db="EMBL/GenBank/DDBJ databases">
        <authorList>
            <person name="Chevrot R."/>
        </authorList>
    </citation>
    <scope>NUCLEOTIDE SEQUENCE [LARGE SCALE GENOMIC DNA]</scope>
</reference>
<dbReference type="SUPFAM" id="SSF53187">
    <property type="entry name" value="Zn-dependent exopeptidases"/>
    <property type="match status" value="1"/>
</dbReference>
<proteinExistence type="inferred from homology"/>
<comment type="cofactor">
    <cofactor evidence="1">
        <name>Zn(2+)</name>
        <dbReference type="ChEBI" id="CHEBI:29105"/>
    </cofactor>
</comment>
<keyword evidence="4" id="KW-0378">Hydrolase</keyword>
<feature type="domain" description="Peptidase M20 dimerisation" evidence="6">
    <location>
        <begin position="41"/>
        <end position="90"/>
    </location>
</feature>
<dbReference type="InterPro" id="IPR050072">
    <property type="entry name" value="Peptidase_M20A"/>
</dbReference>
<evidence type="ECO:0000313" key="7">
    <source>
        <dbReference type="EMBL" id="SYX84034.1"/>
    </source>
</evidence>